<accession>A0A6A5AMJ9</accession>
<dbReference type="EMBL" id="VJMI01010914">
    <property type="protein sequence ID" value="KAF0754279.1"/>
    <property type="molecule type" value="Genomic_DNA"/>
</dbReference>
<evidence type="ECO:0000256" key="2">
    <source>
        <dbReference type="ARBA" id="ARBA00010737"/>
    </source>
</evidence>
<reference evidence="7 8" key="1">
    <citation type="submission" date="2019-06" db="EMBL/GenBank/DDBJ databases">
        <title>Genomics analysis of Aphanomyces spp. identifies a new class of oomycete effector associated with host adaptation.</title>
        <authorList>
            <person name="Gaulin E."/>
        </authorList>
    </citation>
    <scope>NUCLEOTIDE SEQUENCE [LARGE SCALE GENOMIC DNA]</scope>
    <source>
        <strain evidence="7 8">E</strain>
    </source>
</reference>
<evidence type="ECO:0000256" key="1">
    <source>
        <dbReference type="ARBA" id="ARBA00004141"/>
    </source>
</evidence>
<dbReference type="VEuPathDB" id="FungiDB:H257_10781"/>
<dbReference type="GO" id="GO:0016020">
    <property type="term" value="C:membrane"/>
    <property type="evidence" value="ECO:0007669"/>
    <property type="project" value="UniProtKB-SubCell"/>
</dbReference>
<keyword evidence="4 6" id="KW-1133">Transmembrane helix</keyword>
<proteinExistence type="inferred from homology"/>
<evidence type="ECO:0000256" key="6">
    <source>
        <dbReference type="SAM" id="Phobius"/>
    </source>
</evidence>
<evidence type="ECO:0000313" key="8">
    <source>
        <dbReference type="Proteomes" id="UP000469452"/>
    </source>
</evidence>
<dbReference type="Proteomes" id="UP000469452">
    <property type="component" value="Unassembled WGS sequence"/>
</dbReference>
<dbReference type="Pfam" id="PF10271">
    <property type="entry name" value="Tmp39"/>
    <property type="match status" value="1"/>
</dbReference>
<sequence>MAPTQAAQRRGVSATLEDLTNYYCGLRTRVSDVPISIDFNTWRVNLSLLSMQTLILYGTLFSECRFSLFVFSSVWLGRSFFVAEYLKKYGSRGRVIHNPPQSSLLRSFSVSGTMLILSLLFLLRSTKDFYQLITYLLLPCACMVVAEQFRHHPVLGTPLEFILALEKSYFVGVVTLVLEVNPTLIYDRAAATAVISTAVFNNVMAGIAKYFILHFTQNQITAHNLHGWNAVHLGDDDKVLSSTVETWTCGTSYQQGTFVRHHGRTWEAVGARNQAEPGAWTSRMYICVWRHPFRFLTFLMGIQVMQVVAIGLFSFCCDSLMIVGGMMFVSADYMQLMHSIRFAMLGKSFRNVMLRPQSQAEHIAAAAPDPLPQPLSH</sequence>
<feature type="transmembrane region" description="Helical" evidence="6">
    <location>
        <begin position="129"/>
        <end position="146"/>
    </location>
</feature>
<comment type="similarity">
    <text evidence="2">Belongs to the TMEM39 family.</text>
</comment>
<keyword evidence="3 6" id="KW-0812">Transmembrane</keyword>
<comment type="subcellular location">
    <subcellularLocation>
        <location evidence="1">Membrane</location>
        <topology evidence="1">Multi-pass membrane protein</topology>
    </subcellularLocation>
</comment>
<protein>
    <submittedName>
        <fullName evidence="7">Uncharacterized protein</fullName>
    </submittedName>
</protein>
<dbReference type="AlphaFoldDB" id="A0A6A5AMJ9"/>
<gene>
    <name evidence="7" type="ORF">AaE_005393</name>
</gene>
<keyword evidence="5 6" id="KW-0472">Membrane</keyword>
<evidence type="ECO:0000256" key="3">
    <source>
        <dbReference type="ARBA" id="ARBA00022692"/>
    </source>
</evidence>
<evidence type="ECO:0000313" key="7">
    <source>
        <dbReference type="EMBL" id="KAF0754279.1"/>
    </source>
</evidence>
<feature type="transmembrane region" description="Helical" evidence="6">
    <location>
        <begin position="104"/>
        <end position="123"/>
    </location>
</feature>
<name>A0A6A5AMJ9_APHAT</name>
<evidence type="ECO:0000256" key="4">
    <source>
        <dbReference type="ARBA" id="ARBA00022989"/>
    </source>
</evidence>
<evidence type="ECO:0000256" key="5">
    <source>
        <dbReference type="ARBA" id="ARBA00023136"/>
    </source>
</evidence>
<comment type="caution">
    <text evidence="7">The sequence shown here is derived from an EMBL/GenBank/DDBJ whole genome shotgun (WGS) entry which is preliminary data.</text>
</comment>
<organism evidence="7 8">
    <name type="scientific">Aphanomyces astaci</name>
    <name type="common">Crayfish plague agent</name>
    <dbReference type="NCBI Taxonomy" id="112090"/>
    <lineage>
        <taxon>Eukaryota</taxon>
        <taxon>Sar</taxon>
        <taxon>Stramenopiles</taxon>
        <taxon>Oomycota</taxon>
        <taxon>Saprolegniomycetes</taxon>
        <taxon>Saprolegniales</taxon>
        <taxon>Verrucalvaceae</taxon>
        <taxon>Aphanomyces</taxon>
    </lineage>
</organism>
<feature type="transmembrane region" description="Helical" evidence="6">
    <location>
        <begin position="190"/>
        <end position="212"/>
    </location>
</feature>
<dbReference type="InterPro" id="IPR019397">
    <property type="entry name" value="Uncharacterised_TMEM39"/>
</dbReference>